<evidence type="ECO:0000313" key="2">
    <source>
        <dbReference type="Proteomes" id="UP000245872"/>
    </source>
</evidence>
<accession>A0A2Z3LI33</accession>
<dbReference type="EMBL" id="CP029619">
    <property type="protein sequence ID" value="AWN82114.1"/>
    <property type="molecule type" value="Genomic_DNA"/>
</dbReference>
<organism evidence="1 2">
    <name type="scientific">Candidatus Cardinium hertigii</name>
    <dbReference type="NCBI Taxonomy" id="247481"/>
    <lineage>
        <taxon>Bacteria</taxon>
        <taxon>Pseudomonadati</taxon>
        <taxon>Bacteroidota</taxon>
        <taxon>Cytophagia</taxon>
        <taxon>Cytophagales</taxon>
        <taxon>Amoebophilaceae</taxon>
        <taxon>Candidatus Cardinium</taxon>
    </lineage>
</organism>
<dbReference type="KEGG" id="cher:DK880_00809"/>
<gene>
    <name evidence="1" type="ORF">DK880_00809</name>
</gene>
<dbReference type="AlphaFoldDB" id="A0A2Z3LI33"/>
<reference evidence="1 2" key="1">
    <citation type="submission" date="2018-05" db="EMBL/GenBank/DDBJ databases">
        <title>Candidatus Cardinium hertigii Genome Assembly.</title>
        <authorList>
            <person name="Showmaker K.C."/>
            <person name="Walden K.O."/>
            <person name="Fields C.J."/>
            <person name="Lambert K.N."/>
            <person name="Hudson M.E."/>
        </authorList>
    </citation>
    <scope>NUCLEOTIDE SEQUENCE [LARGE SCALE GENOMIC DNA]</scope>
    <source>
        <strain evidence="2">cHgTN10</strain>
    </source>
</reference>
<name>A0A2Z3LI33_9BACT</name>
<evidence type="ECO:0000313" key="1">
    <source>
        <dbReference type="EMBL" id="AWN82114.1"/>
    </source>
</evidence>
<keyword evidence="2" id="KW-1185">Reference proteome</keyword>
<sequence>MSFFMKIFQIVLTNSYYKSHDLGHDFSIQPTASTISWMEKRNIRLLRYGSRIVLVWLAQHYDDPLELFKKKVEGLTISFIVTLQNSQLLNLSELEIGHPTGTVYYLHNRHPHKDHLLHSKTFIGPTDLLEVQALAHEALIQPGNAVWGVIDIDFSYWSATVSKQQDLPITYPIQVKNRATFWRYYFVDMTQQLTGELSIVANGTSASFAAVQHVPERLHTYWTESKAPIELYDHYAHSFALCKRDKKNETIVVAKLPYPTPGTLTRGRTNKKKLYSDIVVYV</sequence>
<dbReference type="Proteomes" id="UP000245872">
    <property type="component" value="Chromosome"/>
</dbReference>
<proteinExistence type="predicted"/>
<protein>
    <submittedName>
        <fullName evidence="1">Uncharacterized protein</fullName>
    </submittedName>
</protein>